<evidence type="ECO:0000313" key="1">
    <source>
        <dbReference type="EMBL" id="CAH2065505.1"/>
    </source>
</evidence>
<dbReference type="AlphaFoldDB" id="A0AAU9SLD4"/>
<organism evidence="1 2">
    <name type="scientific">Thlaspi arvense</name>
    <name type="common">Field penny-cress</name>
    <dbReference type="NCBI Taxonomy" id="13288"/>
    <lineage>
        <taxon>Eukaryota</taxon>
        <taxon>Viridiplantae</taxon>
        <taxon>Streptophyta</taxon>
        <taxon>Embryophyta</taxon>
        <taxon>Tracheophyta</taxon>
        <taxon>Spermatophyta</taxon>
        <taxon>Magnoliopsida</taxon>
        <taxon>eudicotyledons</taxon>
        <taxon>Gunneridae</taxon>
        <taxon>Pentapetalae</taxon>
        <taxon>rosids</taxon>
        <taxon>malvids</taxon>
        <taxon>Brassicales</taxon>
        <taxon>Brassicaceae</taxon>
        <taxon>Thlaspideae</taxon>
        <taxon>Thlaspi</taxon>
    </lineage>
</organism>
<proteinExistence type="predicted"/>
<reference evidence="1 2" key="1">
    <citation type="submission" date="2022-03" db="EMBL/GenBank/DDBJ databases">
        <authorList>
            <person name="Nunn A."/>
            <person name="Chopra R."/>
            <person name="Nunn A."/>
            <person name="Contreras Garrido A."/>
        </authorList>
    </citation>
    <scope>NUCLEOTIDE SEQUENCE [LARGE SCALE GENOMIC DNA]</scope>
</reference>
<protein>
    <submittedName>
        <fullName evidence="1">Uncharacterized protein</fullName>
    </submittedName>
</protein>
<name>A0AAU9SLD4_THLAR</name>
<gene>
    <name evidence="1" type="ORF">TAV2_LOCUS17734</name>
</gene>
<keyword evidence="2" id="KW-1185">Reference proteome</keyword>
<sequence length="195" mass="21876">MSAAISVFPSTAGRASAAASRFSTVRKPKPASPQSAFRMPKQSLFSNRILRGFALIRLLLSLRLSVMTTRSDSNECLGKEAQMSLGSRLHSRGLEGERRRIERNCKNSPKKLRQSGIPSRWNIFVISGQKTEELSSQYRWCTPSLHKLQLPALNFTIKALQKCRVGMLPITQLGLSHANQLYSTTQKRRRYLGDA</sequence>
<evidence type="ECO:0000313" key="2">
    <source>
        <dbReference type="Proteomes" id="UP000836841"/>
    </source>
</evidence>
<dbReference type="EMBL" id="OU466861">
    <property type="protein sequence ID" value="CAH2065505.1"/>
    <property type="molecule type" value="Genomic_DNA"/>
</dbReference>
<accession>A0AAU9SLD4</accession>
<dbReference type="Proteomes" id="UP000836841">
    <property type="component" value="Chromosome 5"/>
</dbReference>